<dbReference type="RefSeq" id="WP_344614743.1">
    <property type="nucleotide sequence ID" value="NZ_BAAARV010000034.1"/>
</dbReference>
<protein>
    <recommendedName>
        <fullName evidence="4">FG-GAP repeat protein</fullName>
    </recommendedName>
</protein>
<sequence>MPPIGGRSTGVRWAVAALAALAAIAPASTARAASSAAGPTNITTSTYVPVTDSPITLTFTAEPGFTAPVRFVYEINGRSRSVKATGGTASIAYTPVGRTIRVSAHGVSRDGSAGPEGRLVLGALAATPYADKDLDGDGRPDLLTAGGTAGLPTGVWLAKGRTGGNGRVRVPAADIGVNGNGVGTSFDGSRVITGQFTGTGFTDVLVYYAGGVNPGSGIVIDGSGDGTALQAQLGFEHTISAGFLTDLNGENPRQLVNAYHSAGTNYAYADLLGVFTGALEYYANQNGTLNLAFPVALTNPTPTGGTNWADWTLASLSLPSGTAMFLWNAGTGGLYLWTGVTFTDNGDFTGSLAYTQRTISTDWNRGVELADLQAADFGGDGVPDLWAVGPAGDVTAYVGGSRATTPQHLL</sequence>
<keyword evidence="3" id="KW-1185">Reference proteome</keyword>
<dbReference type="SUPFAM" id="SSF69318">
    <property type="entry name" value="Integrin alpha N-terminal domain"/>
    <property type="match status" value="1"/>
</dbReference>
<evidence type="ECO:0000313" key="2">
    <source>
        <dbReference type="EMBL" id="GAA2355691.1"/>
    </source>
</evidence>
<dbReference type="Proteomes" id="UP001501444">
    <property type="component" value="Unassembled WGS sequence"/>
</dbReference>
<reference evidence="3" key="1">
    <citation type="journal article" date="2019" name="Int. J. Syst. Evol. Microbiol.">
        <title>The Global Catalogue of Microorganisms (GCM) 10K type strain sequencing project: providing services to taxonomists for standard genome sequencing and annotation.</title>
        <authorList>
            <consortium name="The Broad Institute Genomics Platform"/>
            <consortium name="The Broad Institute Genome Sequencing Center for Infectious Disease"/>
            <person name="Wu L."/>
            <person name="Ma J."/>
        </authorList>
    </citation>
    <scope>NUCLEOTIDE SEQUENCE [LARGE SCALE GENOMIC DNA]</scope>
    <source>
        <strain evidence="3">JCM 3272</strain>
    </source>
</reference>
<name>A0ABP5TNJ6_9ACTN</name>
<dbReference type="EMBL" id="BAAARV010000034">
    <property type="protein sequence ID" value="GAA2355691.1"/>
    <property type="molecule type" value="Genomic_DNA"/>
</dbReference>
<feature type="chain" id="PRO_5047357521" description="FG-GAP repeat protein" evidence="1">
    <location>
        <begin position="33"/>
        <end position="410"/>
    </location>
</feature>
<accession>A0ABP5TNJ6</accession>
<evidence type="ECO:0000256" key="1">
    <source>
        <dbReference type="SAM" id="SignalP"/>
    </source>
</evidence>
<dbReference type="InterPro" id="IPR028994">
    <property type="entry name" value="Integrin_alpha_N"/>
</dbReference>
<proteinExistence type="predicted"/>
<keyword evidence="1" id="KW-0732">Signal</keyword>
<evidence type="ECO:0008006" key="4">
    <source>
        <dbReference type="Google" id="ProtNLM"/>
    </source>
</evidence>
<gene>
    <name evidence="2" type="ORF">GCM10010170_048250</name>
</gene>
<comment type="caution">
    <text evidence="2">The sequence shown here is derived from an EMBL/GenBank/DDBJ whole genome shotgun (WGS) entry which is preliminary data.</text>
</comment>
<organism evidence="2 3">
    <name type="scientific">Dactylosporangium salmoneum</name>
    <dbReference type="NCBI Taxonomy" id="53361"/>
    <lineage>
        <taxon>Bacteria</taxon>
        <taxon>Bacillati</taxon>
        <taxon>Actinomycetota</taxon>
        <taxon>Actinomycetes</taxon>
        <taxon>Micromonosporales</taxon>
        <taxon>Micromonosporaceae</taxon>
        <taxon>Dactylosporangium</taxon>
    </lineage>
</organism>
<evidence type="ECO:0000313" key="3">
    <source>
        <dbReference type="Proteomes" id="UP001501444"/>
    </source>
</evidence>
<feature type="signal peptide" evidence="1">
    <location>
        <begin position="1"/>
        <end position="32"/>
    </location>
</feature>